<evidence type="ECO:0000256" key="2">
    <source>
        <dbReference type="ARBA" id="ARBA00006706"/>
    </source>
</evidence>
<evidence type="ECO:0000313" key="7">
    <source>
        <dbReference type="EMBL" id="GAA4034061.1"/>
    </source>
</evidence>
<dbReference type="EMBL" id="BAAAZE010000016">
    <property type="protein sequence ID" value="GAA4034061.1"/>
    <property type="molecule type" value="Genomic_DNA"/>
</dbReference>
<dbReference type="PROSITE" id="PS00723">
    <property type="entry name" value="POLYPRENYL_SYNTHASE_1"/>
    <property type="match status" value="1"/>
</dbReference>
<evidence type="ECO:0000256" key="6">
    <source>
        <dbReference type="RuleBase" id="RU004466"/>
    </source>
</evidence>
<comment type="caution">
    <text evidence="7">The sequence shown here is derived from an EMBL/GenBank/DDBJ whole genome shotgun (WGS) entry which is preliminary data.</text>
</comment>
<comment type="cofactor">
    <cofactor evidence="1">
        <name>Mg(2+)</name>
        <dbReference type="ChEBI" id="CHEBI:18420"/>
    </cofactor>
</comment>
<protein>
    <submittedName>
        <fullName evidence="7">Short chain isoprenyl diphosphate synthase IdsA</fullName>
    </submittedName>
</protein>
<dbReference type="Gene3D" id="1.10.600.10">
    <property type="entry name" value="Farnesyl Diphosphate Synthase"/>
    <property type="match status" value="1"/>
</dbReference>
<dbReference type="InterPro" id="IPR008949">
    <property type="entry name" value="Isoprenoid_synthase_dom_sf"/>
</dbReference>
<dbReference type="SFLD" id="SFLDS00005">
    <property type="entry name" value="Isoprenoid_Synthase_Type_I"/>
    <property type="match status" value="1"/>
</dbReference>
<organism evidence="7 8">
    <name type="scientific">Actimicrobium antarcticum</name>
    <dbReference type="NCBI Taxonomy" id="1051899"/>
    <lineage>
        <taxon>Bacteria</taxon>
        <taxon>Pseudomonadati</taxon>
        <taxon>Pseudomonadota</taxon>
        <taxon>Betaproteobacteria</taxon>
        <taxon>Burkholderiales</taxon>
        <taxon>Oxalobacteraceae</taxon>
        <taxon>Actimicrobium</taxon>
    </lineage>
</organism>
<keyword evidence="8" id="KW-1185">Reference proteome</keyword>
<gene>
    <name evidence="7" type="primary">idsA</name>
    <name evidence="7" type="ORF">GCM10022212_36660</name>
</gene>
<dbReference type="PANTHER" id="PTHR12001">
    <property type="entry name" value="GERANYLGERANYL PYROPHOSPHATE SYNTHASE"/>
    <property type="match status" value="1"/>
</dbReference>
<dbReference type="Pfam" id="PF00348">
    <property type="entry name" value="polyprenyl_synt"/>
    <property type="match status" value="1"/>
</dbReference>
<comment type="similarity">
    <text evidence="2 6">Belongs to the FPP/GGPP synthase family.</text>
</comment>
<name>A0ABP7U0W3_9BURK</name>
<dbReference type="InterPro" id="IPR033749">
    <property type="entry name" value="Polyprenyl_synt_CS"/>
</dbReference>
<keyword evidence="5" id="KW-0460">Magnesium</keyword>
<reference evidence="8" key="1">
    <citation type="journal article" date="2019" name="Int. J. Syst. Evol. Microbiol.">
        <title>The Global Catalogue of Microorganisms (GCM) 10K type strain sequencing project: providing services to taxonomists for standard genome sequencing and annotation.</title>
        <authorList>
            <consortium name="The Broad Institute Genomics Platform"/>
            <consortium name="The Broad Institute Genome Sequencing Center for Infectious Disease"/>
            <person name="Wu L."/>
            <person name="Ma J."/>
        </authorList>
    </citation>
    <scope>NUCLEOTIDE SEQUENCE [LARGE SCALE GENOMIC DNA]</scope>
    <source>
        <strain evidence="8">JCM 16673</strain>
    </source>
</reference>
<dbReference type="SUPFAM" id="SSF48576">
    <property type="entry name" value="Terpenoid synthases"/>
    <property type="match status" value="1"/>
</dbReference>
<evidence type="ECO:0000256" key="1">
    <source>
        <dbReference type="ARBA" id="ARBA00001946"/>
    </source>
</evidence>
<sequence>MQVSVALSDVEAMMLASLRANASEVSRKTAGAREAAQYHLSAGGQRIRANIALHAGLSAGLNAADATIIAAAVELLHNASLVHDDIQDRDELRRGQQAVWSRFGVNTAICTGDLFISAAYATLCRLDNARVLAPMILLMHERVSMAVDGQCADLQESAAIFSDTKKAIAHYQQIAVAKSGALLSLPLELVLLASGQPDYLPQARSAAEAFAIGYQIADDLQDVQSDGRAGTAAVGYNIVSVFKATGTTALSMEKARTLGLEKIDLAIALSGRLPFSIGARLGDYARQLRDVVDGYKSEEQIGGNE</sequence>
<evidence type="ECO:0000256" key="3">
    <source>
        <dbReference type="ARBA" id="ARBA00022679"/>
    </source>
</evidence>
<keyword evidence="3 6" id="KW-0808">Transferase</keyword>
<dbReference type="PANTHER" id="PTHR12001:SF85">
    <property type="entry name" value="SHORT CHAIN ISOPRENYL DIPHOSPHATE SYNTHASE"/>
    <property type="match status" value="1"/>
</dbReference>
<evidence type="ECO:0000256" key="5">
    <source>
        <dbReference type="ARBA" id="ARBA00022842"/>
    </source>
</evidence>
<evidence type="ECO:0000313" key="8">
    <source>
        <dbReference type="Proteomes" id="UP001501353"/>
    </source>
</evidence>
<proteinExistence type="inferred from homology"/>
<dbReference type="Proteomes" id="UP001501353">
    <property type="component" value="Unassembled WGS sequence"/>
</dbReference>
<dbReference type="InterPro" id="IPR000092">
    <property type="entry name" value="Polyprenyl_synt"/>
</dbReference>
<evidence type="ECO:0000256" key="4">
    <source>
        <dbReference type="ARBA" id="ARBA00022723"/>
    </source>
</evidence>
<keyword evidence="4" id="KW-0479">Metal-binding</keyword>
<accession>A0ABP7U0W3</accession>